<protein>
    <submittedName>
        <fullName evidence="1">Uncharacterized protein</fullName>
    </submittedName>
</protein>
<dbReference type="EMBL" id="QPGA01000098">
    <property type="protein sequence ID" value="RDE48753.1"/>
    <property type="molecule type" value="Genomic_DNA"/>
</dbReference>
<dbReference type="AlphaFoldDB" id="A0A369XF72"/>
<sequence length="92" mass="9934">MAIECGSISNRFSVVKANRAIAALKHDPAESGPFAGNARFCGRGGQIVVGWRQRTGGMESVRRMSKGFLDGGTIARRAFPDAAYAALERMFR</sequence>
<name>A0A369XF72_9PROT</name>
<reference evidence="1 2" key="1">
    <citation type="submission" date="2018-05" db="EMBL/GenBank/DDBJ databases">
        <title>Integrated omic analyses show evidence that a Ca. Accumulibacter phosphatis strain performs denitrification under micro-aerobic conditions.</title>
        <authorList>
            <person name="Camejo P.Y."/>
            <person name="Katherine M.D."/>
            <person name="Daniel N.R."/>
        </authorList>
    </citation>
    <scope>NUCLEOTIDE SEQUENCE [LARGE SCALE GENOMIC DNA]</scope>
    <source>
        <strain evidence="1">UW-LDO-IC</strain>
    </source>
</reference>
<organism evidence="1 2">
    <name type="scientific">Candidatus Accumulibacter meliphilus</name>
    <dbReference type="NCBI Taxonomy" id="2211374"/>
    <lineage>
        <taxon>Bacteria</taxon>
        <taxon>Pseudomonadati</taxon>
        <taxon>Pseudomonadota</taxon>
        <taxon>Betaproteobacteria</taxon>
        <taxon>Candidatus Accumulibacter</taxon>
    </lineage>
</organism>
<gene>
    <name evidence="1" type="ORF">DVS81_20405</name>
</gene>
<proteinExistence type="predicted"/>
<dbReference type="Proteomes" id="UP000253831">
    <property type="component" value="Unassembled WGS sequence"/>
</dbReference>
<evidence type="ECO:0000313" key="2">
    <source>
        <dbReference type="Proteomes" id="UP000253831"/>
    </source>
</evidence>
<evidence type="ECO:0000313" key="1">
    <source>
        <dbReference type="EMBL" id="RDE48753.1"/>
    </source>
</evidence>
<comment type="caution">
    <text evidence="1">The sequence shown here is derived from an EMBL/GenBank/DDBJ whole genome shotgun (WGS) entry which is preliminary data.</text>
</comment>
<accession>A0A369XF72</accession>